<evidence type="ECO:0000313" key="4">
    <source>
        <dbReference type="EMBL" id="CAH8298189.1"/>
    </source>
</evidence>
<comment type="similarity">
    <text evidence="1">Belongs to the GeBP family.</text>
</comment>
<evidence type="ECO:0000259" key="3">
    <source>
        <dbReference type="Pfam" id="PF04504"/>
    </source>
</evidence>
<feature type="region of interest" description="Disordered" evidence="2">
    <location>
        <begin position="173"/>
        <end position="192"/>
    </location>
</feature>
<dbReference type="PANTHER" id="PTHR31662">
    <property type="entry name" value="BNAANNG10740D PROTEIN-RELATED"/>
    <property type="match status" value="1"/>
</dbReference>
<organism evidence="4 5">
    <name type="scientific">Eruca vesicaria subsp. sativa</name>
    <name type="common">Garden rocket</name>
    <name type="synonym">Eruca sativa</name>
    <dbReference type="NCBI Taxonomy" id="29727"/>
    <lineage>
        <taxon>Eukaryota</taxon>
        <taxon>Viridiplantae</taxon>
        <taxon>Streptophyta</taxon>
        <taxon>Embryophyta</taxon>
        <taxon>Tracheophyta</taxon>
        <taxon>Spermatophyta</taxon>
        <taxon>Magnoliopsida</taxon>
        <taxon>eudicotyledons</taxon>
        <taxon>Gunneridae</taxon>
        <taxon>Pentapetalae</taxon>
        <taxon>rosids</taxon>
        <taxon>malvids</taxon>
        <taxon>Brassicales</taxon>
        <taxon>Brassicaceae</taxon>
        <taxon>Brassiceae</taxon>
        <taxon>Eruca</taxon>
    </lineage>
</organism>
<protein>
    <recommendedName>
        <fullName evidence="3">Glabrous enhancer-binding protein-like DBD domain-containing protein</fullName>
    </recommendedName>
</protein>
<reference evidence="4 5" key="1">
    <citation type="submission" date="2022-03" db="EMBL/GenBank/DDBJ databases">
        <authorList>
            <person name="Macdonald S."/>
            <person name="Ahmed S."/>
            <person name="Newling K."/>
        </authorList>
    </citation>
    <scope>NUCLEOTIDE SEQUENCE [LARGE SCALE GENOMIC DNA]</scope>
</reference>
<dbReference type="InterPro" id="IPR007592">
    <property type="entry name" value="GEBP"/>
</dbReference>
<dbReference type="PANTHER" id="PTHR31662:SF64">
    <property type="entry name" value="NO APICAL MERISTEM-ASSOCIATED C-TERMINAL DOMAIN-CONTAINING PROTEIN"/>
    <property type="match status" value="1"/>
</dbReference>
<proteinExistence type="inferred from homology"/>
<comment type="caution">
    <text evidence="4">The sequence shown here is derived from an EMBL/GenBank/DDBJ whole genome shotgun (WGS) entry which is preliminary data.</text>
</comment>
<sequence length="277" mass="31623">MASNPKHPSSSSSSAGEKEMESEEEGHTIFSSEEDEPEDAPPRKRLREGMSPIEIEKNRLFTDKDEIVLLQGIIDCKGKNPFENKRTLYESLKGSFSFDVTLDQFKVKIQNLKRSYRNKVMRGGEASCLNPHQQKCFQLSKLIWGAHGIAFESANGKLNKSERRRVSKKLDLVSPPKAKGRNVQEGSRDMKKSPLVSDWDETAFFVGMDFLKEKWTKVSTETKKETHGKMKKLLANELECQKFEDMLKIMKDKCAQEKVELLNKVTSLIMASEIRSK</sequence>
<dbReference type="Pfam" id="PF04504">
    <property type="entry name" value="GeBP-like_DBD"/>
    <property type="match status" value="1"/>
</dbReference>
<evidence type="ECO:0000313" key="5">
    <source>
        <dbReference type="Proteomes" id="UP001642260"/>
    </source>
</evidence>
<name>A0ABC8ISR4_ERUVS</name>
<dbReference type="Proteomes" id="UP001642260">
    <property type="component" value="Unassembled WGS sequence"/>
</dbReference>
<accession>A0ABC8ISR4</accession>
<dbReference type="GO" id="GO:0010468">
    <property type="term" value="P:regulation of gene expression"/>
    <property type="evidence" value="ECO:0007669"/>
    <property type="project" value="UniProtKB-ARBA"/>
</dbReference>
<dbReference type="EMBL" id="CAKOAT010052488">
    <property type="protein sequence ID" value="CAH8298189.1"/>
    <property type="molecule type" value="Genomic_DNA"/>
</dbReference>
<keyword evidence="5" id="KW-1185">Reference proteome</keyword>
<evidence type="ECO:0000256" key="2">
    <source>
        <dbReference type="SAM" id="MobiDB-lite"/>
    </source>
</evidence>
<gene>
    <name evidence="4" type="ORF">ERUC_LOCUS2320</name>
</gene>
<dbReference type="AlphaFoldDB" id="A0ABC8ISR4"/>
<feature type="domain" description="Glabrous enhancer-binding protein-like DBD" evidence="3">
    <location>
        <begin position="58"/>
        <end position="145"/>
    </location>
</feature>
<feature type="compositionally biased region" description="Low complexity" evidence="2">
    <location>
        <begin position="1"/>
        <end position="15"/>
    </location>
</feature>
<dbReference type="InterPro" id="IPR053932">
    <property type="entry name" value="GeBP-like_DBD"/>
</dbReference>
<feature type="region of interest" description="Disordered" evidence="2">
    <location>
        <begin position="1"/>
        <end position="50"/>
    </location>
</feature>
<evidence type="ECO:0000256" key="1">
    <source>
        <dbReference type="ARBA" id="ARBA00010820"/>
    </source>
</evidence>